<comment type="caution">
    <text evidence="6">The sequence shown here is derived from an EMBL/GenBank/DDBJ whole genome shotgun (WGS) entry which is preliminary data.</text>
</comment>
<gene>
    <name evidence="6" type="ORF">GCM10009811_27250</name>
</gene>
<evidence type="ECO:0000256" key="2">
    <source>
        <dbReference type="ARBA" id="ARBA00009077"/>
    </source>
</evidence>
<dbReference type="EMBL" id="BAAAPO010000042">
    <property type="protein sequence ID" value="GAA1802015.1"/>
    <property type="molecule type" value="Genomic_DNA"/>
</dbReference>
<dbReference type="RefSeq" id="WP_344086463.1">
    <property type="nucleotide sequence ID" value="NZ_BAAAPO010000042.1"/>
</dbReference>
<dbReference type="Gene3D" id="3.40.640.10">
    <property type="entry name" value="Type I PLP-dependent aspartate aminotransferase-like (Major domain)"/>
    <property type="match status" value="1"/>
</dbReference>
<organism evidence="6 7">
    <name type="scientific">Nostocoides veronense</name>
    <dbReference type="NCBI Taxonomy" id="330836"/>
    <lineage>
        <taxon>Bacteria</taxon>
        <taxon>Bacillati</taxon>
        <taxon>Actinomycetota</taxon>
        <taxon>Actinomycetes</taxon>
        <taxon>Micrococcales</taxon>
        <taxon>Intrasporangiaceae</taxon>
        <taxon>Nostocoides</taxon>
    </lineage>
</organism>
<dbReference type="PANTHER" id="PTHR11808:SF15">
    <property type="entry name" value="CYSTATHIONINE GAMMA-LYASE"/>
    <property type="match status" value="1"/>
</dbReference>
<dbReference type="Gene3D" id="3.90.1150.10">
    <property type="entry name" value="Aspartate Aminotransferase, domain 1"/>
    <property type="match status" value="1"/>
</dbReference>
<evidence type="ECO:0000256" key="3">
    <source>
        <dbReference type="ARBA" id="ARBA00022898"/>
    </source>
</evidence>
<proteinExistence type="inferred from homology"/>
<keyword evidence="6" id="KW-0808">Transferase</keyword>
<dbReference type="GO" id="GO:0008483">
    <property type="term" value="F:transaminase activity"/>
    <property type="evidence" value="ECO:0007669"/>
    <property type="project" value="UniProtKB-KW"/>
</dbReference>
<evidence type="ECO:0000313" key="6">
    <source>
        <dbReference type="EMBL" id="GAA1802015.1"/>
    </source>
</evidence>
<accession>A0ABP4Y6R4</accession>
<keyword evidence="7" id="KW-1185">Reference proteome</keyword>
<sequence length="359" mass="37214">MPHPTSLRPASTVVAAGRPPRGPGAGVVVPPHFTSTYEVGAPVVYARQGNPTWTAFEEIIGELEGGRALAFASGMAAADAVLSLVPHGAVVVAASGVYNGVDAVLREGEASGRWSVRWADITDPDAVGFAVDGADLLWLESPTNPLLDVADLGAACAAARAAGAVSVVDNTFATPLLQQPLSLGADIVMHSATKYLSGHSDLLMGVLVVGAADEDRYAALHRRRTLGGGIPGPMEVFLATRGIRTLAVRFERACATAGELVARLRADARVEKVRYPGFGAMVSIEIRGGAAAADAVCRAAHLISHSTSLGGVESQWERRRAIPLEPATTPDNLVRLSVGIEDVEDLWADIDQALAAAGV</sequence>
<dbReference type="PROSITE" id="PS00868">
    <property type="entry name" value="CYS_MET_METAB_PP"/>
    <property type="match status" value="1"/>
</dbReference>
<dbReference type="InterPro" id="IPR015422">
    <property type="entry name" value="PyrdxlP-dep_Trfase_small"/>
</dbReference>
<dbReference type="InterPro" id="IPR000277">
    <property type="entry name" value="Cys/Met-Metab_PyrdxlP-dep_enz"/>
</dbReference>
<comment type="cofactor">
    <cofactor evidence="1 4">
        <name>pyridoxal 5'-phosphate</name>
        <dbReference type="ChEBI" id="CHEBI:597326"/>
    </cofactor>
</comment>
<dbReference type="InterPro" id="IPR015424">
    <property type="entry name" value="PyrdxlP-dep_Trfase"/>
</dbReference>
<evidence type="ECO:0000256" key="1">
    <source>
        <dbReference type="ARBA" id="ARBA00001933"/>
    </source>
</evidence>
<comment type="similarity">
    <text evidence="2 4">Belongs to the trans-sulfuration enzymes family.</text>
</comment>
<dbReference type="InterPro" id="IPR015421">
    <property type="entry name" value="PyrdxlP-dep_Trfase_major"/>
</dbReference>
<keyword evidence="3 4" id="KW-0663">Pyridoxal phosphate</keyword>
<protein>
    <submittedName>
        <fullName evidence="6">PLP-dependent aspartate aminotransferase family protein</fullName>
    </submittedName>
</protein>
<dbReference type="SUPFAM" id="SSF53383">
    <property type="entry name" value="PLP-dependent transferases"/>
    <property type="match status" value="1"/>
</dbReference>
<evidence type="ECO:0000256" key="4">
    <source>
        <dbReference type="RuleBase" id="RU362118"/>
    </source>
</evidence>
<feature type="region of interest" description="Disordered" evidence="5">
    <location>
        <begin position="1"/>
        <end position="21"/>
    </location>
</feature>
<dbReference type="InterPro" id="IPR054542">
    <property type="entry name" value="Cys_met_metab_PP"/>
</dbReference>
<dbReference type="PIRSF" id="PIRSF001434">
    <property type="entry name" value="CGS"/>
    <property type="match status" value="1"/>
</dbReference>
<reference evidence="7" key="1">
    <citation type="journal article" date="2019" name="Int. J. Syst. Evol. Microbiol.">
        <title>The Global Catalogue of Microorganisms (GCM) 10K type strain sequencing project: providing services to taxonomists for standard genome sequencing and annotation.</title>
        <authorList>
            <consortium name="The Broad Institute Genomics Platform"/>
            <consortium name="The Broad Institute Genome Sequencing Center for Infectious Disease"/>
            <person name="Wu L."/>
            <person name="Ma J."/>
        </authorList>
    </citation>
    <scope>NUCLEOTIDE SEQUENCE [LARGE SCALE GENOMIC DNA]</scope>
    <source>
        <strain evidence="7">JCM 15592</strain>
    </source>
</reference>
<name>A0ABP4Y6R4_9MICO</name>
<evidence type="ECO:0000256" key="5">
    <source>
        <dbReference type="SAM" id="MobiDB-lite"/>
    </source>
</evidence>
<keyword evidence="6" id="KW-0032">Aminotransferase</keyword>
<dbReference type="Proteomes" id="UP001499938">
    <property type="component" value="Unassembled WGS sequence"/>
</dbReference>
<evidence type="ECO:0000313" key="7">
    <source>
        <dbReference type="Proteomes" id="UP001499938"/>
    </source>
</evidence>
<dbReference type="PANTHER" id="PTHR11808">
    <property type="entry name" value="TRANS-SULFURATION ENZYME FAMILY MEMBER"/>
    <property type="match status" value="1"/>
</dbReference>
<dbReference type="Pfam" id="PF01053">
    <property type="entry name" value="Cys_Met_Meta_PP"/>
    <property type="match status" value="1"/>
</dbReference>